<evidence type="ECO:0000256" key="2">
    <source>
        <dbReference type="ARBA" id="ARBA00022473"/>
    </source>
</evidence>
<evidence type="ECO:0000256" key="5">
    <source>
        <dbReference type="SAM" id="Phobius"/>
    </source>
</evidence>
<comment type="similarity">
    <text evidence="1">Belongs to the CLV3/ESR signal peptide family.</text>
</comment>
<sequence>MRVAHAVGMLIWVSVVLALVIHGCNMVKRSRTRHSLLSPTLLHRKMLQSTNFTSMEAIARAGLRKRTRSKQTMSARSIARGDAVDDPVGDEIDPRYGVEKRLVPTGPNPLHH</sequence>
<evidence type="ECO:0000256" key="3">
    <source>
        <dbReference type="ARBA" id="ARBA00022782"/>
    </source>
</evidence>
<feature type="region of interest" description="Disordered" evidence="4">
    <location>
        <begin position="63"/>
        <end position="112"/>
    </location>
</feature>
<organism evidence="6">
    <name type="scientific">Nymphaea colorata</name>
    <name type="common">pocket water lily</name>
    <dbReference type="NCBI Taxonomy" id="210225"/>
    <lineage>
        <taxon>Eukaryota</taxon>
        <taxon>Viridiplantae</taxon>
        <taxon>Streptophyta</taxon>
        <taxon>Embryophyta</taxon>
        <taxon>Tracheophyta</taxon>
        <taxon>Spermatophyta</taxon>
        <taxon>Magnoliopsida</taxon>
        <taxon>Nymphaeales</taxon>
        <taxon>Nymphaeaceae</taxon>
        <taxon>Nymphaea</taxon>
    </lineage>
</organism>
<dbReference type="PANTHER" id="PTHR34359:SF5">
    <property type="entry name" value="CLAVATA3_ESR (CLE)-RELATED PROTEIN 9"/>
    <property type="match status" value="1"/>
</dbReference>
<dbReference type="GO" id="GO:0030154">
    <property type="term" value="P:cell differentiation"/>
    <property type="evidence" value="ECO:0007669"/>
    <property type="project" value="UniProtKB-KW"/>
</dbReference>
<keyword evidence="2" id="KW-0217">Developmental protein</keyword>
<dbReference type="EMBL" id="LR721780">
    <property type="protein sequence ID" value="VVV93800.1"/>
    <property type="molecule type" value="Genomic_DNA"/>
</dbReference>
<keyword evidence="3" id="KW-0221">Differentiation</keyword>
<evidence type="ECO:0000256" key="1">
    <source>
        <dbReference type="ARBA" id="ARBA00005416"/>
    </source>
</evidence>
<keyword evidence="5" id="KW-0812">Transmembrane</keyword>
<dbReference type="Gramene" id="NC2G0007120.1">
    <property type="protein sequence ID" value="NC2G0007120.1:cds"/>
    <property type="gene ID" value="NC2G0007120"/>
</dbReference>
<proteinExistence type="inferred from homology"/>
<dbReference type="PANTHER" id="PTHR34359">
    <property type="entry name" value="CLAVATA3/ESR (CLE)-RELATED PROTEIN 10"/>
    <property type="match status" value="1"/>
</dbReference>
<evidence type="ECO:0000256" key="4">
    <source>
        <dbReference type="SAM" id="MobiDB-lite"/>
    </source>
</evidence>
<reference evidence="6" key="1">
    <citation type="submission" date="2019-09" db="EMBL/GenBank/DDBJ databases">
        <authorList>
            <person name="Zhang L."/>
        </authorList>
    </citation>
    <scope>NUCLEOTIDE SEQUENCE</scope>
</reference>
<feature type="transmembrane region" description="Helical" evidence="5">
    <location>
        <begin position="6"/>
        <end position="27"/>
    </location>
</feature>
<keyword evidence="5" id="KW-0472">Membrane</keyword>
<dbReference type="OrthoDB" id="753861at2759"/>
<protein>
    <submittedName>
        <fullName evidence="6">Uncharacterized protein</fullName>
    </submittedName>
</protein>
<feature type="compositionally biased region" description="Basic and acidic residues" evidence="4">
    <location>
        <begin position="92"/>
        <end position="102"/>
    </location>
</feature>
<gene>
    <name evidence="6" type="ORF">NYM_LOCUS11975</name>
</gene>
<evidence type="ECO:0000313" key="6">
    <source>
        <dbReference type="EMBL" id="VVV93800.1"/>
    </source>
</evidence>
<keyword evidence="5" id="KW-1133">Transmembrane helix</keyword>
<accession>A0A5K0ZWH2</accession>
<dbReference type="AlphaFoldDB" id="A0A5K0ZWH2"/>
<dbReference type="InterPro" id="IPR039618">
    <property type="entry name" value="CLE9-13"/>
</dbReference>
<name>A0A5K0ZWH2_9MAGN</name>